<feature type="domain" description="Cupin type-2" evidence="1">
    <location>
        <begin position="23"/>
        <end position="80"/>
    </location>
</feature>
<reference evidence="2 3" key="1">
    <citation type="submission" date="2020-08" db="EMBL/GenBank/DDBJ databases">
        <title>Genomic Encyclopedia of Type Strains, Phase IV (KMG-IV): sequencing the most valuable type-strain genomes for metagenomic binning, comparative biology and taxonomic classification.</title>
        <authorList>
            <person name="Goeker M."/>
        </authorList>
    </citation>
    <scope>NUCLEOTIDE SEQUENCE [LARGE SCALE GENOMIC DNA]</scope>
    <source>
        <strain evidence="2 3">DSM 27471</strain>
    </source>
</reference>
<evidence type="ECO:0000313" key="2">
    <source>
        <dbReference type="EMBL" id="MBB3187092.1"/>
    </source>
</evidence>
<dbReference type="AlphaFoldDB" id="A0A7W5DQA6"/>
<organism evidence="2 3">
    <name type="scientific">Microbacter margulisiae</name>
    <dbReference type="NCBI Taxonomy" id="1350067"/>
    <lineage>
        <taxon>Bacteria</taxon>
        <taxon>Pseudomonadati</taxon>
        <taxon>Bacteroidota</taxon>
        <taxon>Bacteroidia</taxon>
        <taxon>Bacteroidales</taxon>
        <taxon>Porphyromonadaceae</taxon>
        <taxon>Microbacter</taxon>
    </lineage>
</organism>
<proteinExistence type="predicted"/>
<dbReference type="Gene3D" id="2.60.120.10">
    <property type="entry name" value="Jelly Rolls"/>
    <property type="match status" value="1"/>
</dbReference>
<accession>A0A7W5DQA6</accession>
<sequence>MTLGVRRQIMGYDGQVMMVKVWFQKGAEGYMHEHFHSQCSYVASGKFQVTVNGKMKVLSGGDGFYVEPDQLHGLICLEEGVVVDFFSPMRTDFLQTEA</sequence>
<dbReference type="InterPro" id="IPR013096">
    <property type="entry name" value="Cupin_2"/>
</dbReference>
<dbReference type="PIRSF" id="PIRSF029883">
    <property type="entry name" value="KdgF"/>
    <property type="match status" value="1"/>
</dbReference>
<keyword evidence="2" id="KW-0223">Dioxygenase</keyword>
<gene>
    <name evidence="2" type="ORF">FHX64_001255</name>
</gene>
<dbReference type="Proteomes" id="UP000544222">
    <property type="component" value="Unassembled WGS sequence"/>
</dbReference>
<dbReference type="SUPFAM" id="SSF51182">
    <property type="entry name" value="RmlC-like cupins"/>
    <property type="match status" value="1"/>
</dbReference>
<name>A0A7W5DQA6_9PORP</name>
<dbReference type="EMBL" id="JACHYB010000001">
    <property type="protein sequence ID" value="MBB3187092.1"/>
    <property type="molecule type" value="Genomic_DNA"/>
</dbReference>
<protein>
    <submittedName>
        <fullName evidence="2">Quercetin dioxygenase-like cupin family protein</fullName>
    </submittedName>
</protein>
<dbReference type="RefSeq" id="WP_183412903.1">
    <property type="nucleotide sequence ID" value="NZ_JACHYB010000001.1"/>
</dbReference>
<keyword evidence="2" id="KW-0560">Oxidoreductase</keyword>
<dbReference type="InterPro" id="IPR011051">
    <property type="entry name" value="RmlC_Cupin_sf"/>
</dbReference>
<dbReference type="InterPro" id="IPR014710">
    <property type="entry name" value="RmlC-like_jellyroll"/>
</dbReference>
<keyword evidence="3" id="KW-1185">Reference proteome</keyword>
<dbReference type="CDD" id="cd02238">
    <property type="entry name" value="cupin_KdgF"/>
    <property type="match status" value="1"/>
</dbReference>
<evidence type="ECO:0000313" key="3">
    <source>
        <dbReference type="Proteomes" id="UP000544222"/>
    </source>
</evidence>
<dbReference type="InterPro" id="IPR052535">
    <property type="entry name" value="Bacilysin_H2HPP_isomerase"/>
</dbReference>
<dbReference type="PANTHER" id="PTHR40112">
    <property type="entry name" value="H2HPP ISOMERASE"/>
    <property type="match status" value="1"/>
</dbReference>
<dbReference type="Pfam" id="PF07883">
    <property type="entry name" value="Cupin_2"/>
    <property type="match status" value="1"/>
</dbReference>
<comment type="caution">
    <text evidence="2">The sequence shown here is derived from an EMBL/GenBank/DDBJ whole genome shotgun (WGS) entry which is preliminary data.</text>
</comment>
<evidence type="ECO:0000259" key="1">
    <source>
        <dbReference type="Pfam" id="PF07883"/>
    </source>
</evidence>
<dbReference type="PANTHER" id="PTHR40112:SF1">
    <property type="entry name" value="H2HPP ISOMERASE"/>
    <property type="match status" value="1"/>
</dbReference>
<dbReference type="GO" id="GO:0051213">
    <property type="term" value="F:dioxygenase activity"/>
    <property type="evidence" value="ECO:0007669"/>
    <property type="project" value="UniProtKB-KW"/>
</dbReference>
<dbReference type="InterPro" id="IPR025499">
    <property type="entry name" value="KdgF"/>
</dbReference>